<accession>W8TJ01</accession>
<dbReference type="OrthoDB" id="9801960at2"/>
<dbReference type="PATRIC" id="fig|1286171.3.peg.805"/>
<name>W8TJ01_PEPAC</name>
<organism evidence="1 2">
    <name type="scientific">Peptoclostridium acidaminophilum DSM 3953</name>
    <dbReference type="NCBI Taxonomy" id="1286171"/>
    <lineage>
        <taxon>Bacteria</taxon>
        <taxon>Bacillati</taxon>
        <taxon>Bacillota</taxon>
        <taxon>Clostridia</taxon>
        <taxon>Peptostreptococcales</taxon>
        <taxon>Peptoclostridiaceae</taxon>
        <taxon>Peptoclostridium</taxon>
    </lineage>
</organism>
<dbReference type="eggNOG" id="COG0648">
    <property type="taxonomic scope" value="Bacteria"/>
</dbReference>
<protein>
    <recommendedName>
        <fullName evidence="3">Sugar phosphate isomerase/epimerase</fullName>
    </recommendedName>
</protein>
<dbReference type="EMBL" id="CP007452">
    <property type="protein sequence ID" value="AHM56157.1"/>
    <property type="molecule type" value="Genomic_DNA"/>
</dbReference>
<evidence type="ECO:0008006" key="3">
    <source>
        <dbReference type="Google" id="ProtNLM"/>
    </source>
</evidence>
<proteinExistence type="predicted"/>
<evidence type="ECO:0000313" key="2">
    <source>
        <dbReference type="Proteomes" id="UP000019591"/>
    </source>
</evidence>
<reference evidence="1 2" key="1">
    <citation type="journal article" date="2014" name="Genome Announc.">
        <title>Complete Genome Sequence of Amino Acid-Utilizing Eubacterium acidaminophilum al-2 (DSM 3953).</title>
        <authorList>
            <person name="Poehlein A."/>
            <person name="Andreesen J.R."/>
            <person name="Daniel R."/>
        </authorList>
    </citation>
    <scope>NUCLEOTIDE SEQUENCE [LARGE SCALE GENOMIC DNA]</scope>
    <source>
        <strain evidence="1 2">DSM 3953</strain>
    </source>
</reference>
<dbReference type="SUPFAM" id="SSF51658">
    <property type="entry name" value="Xylose isomerase-like"/>
    <property type="match status" value="1"/>
</dbReference>
<dbReference type="HOGENOM" id="CLU_093774_0_0_9"/>
<dbReference type="InterPro" id="IPR036237">
    <property type="entry name" value="Xyl_isomerase-like_sf"/>
</dbReference>
<dbReference type="AlphaFoldDB" id="W8TJ01"/>
<dbReference type="KEGG" id="eac:EAL2_c08570"/>
<dbReference type="RefSeq" id="WP_025435179.1">
    <property type="nucleotide sequence ID" value="NZ_CP007452.1"/>
</dbReference>
<evidence type="ECO:0000313" key="1">
    <source>
        <dbReference type="EMBL" id="AHM56157.1"/>
    </source>
</evidence>
<keyword evidence="2" id="KW-1185">Reference proteome</keyword>
<dbReference type="STRING" id="1286171.EAL2_c08570"/>
<dbReference type="Proteomes" id="UP000019591">
    <property type="component" value="Chromosome"/>
</dbReference>
<sequence length="259" mass="29082">MRLGISAFAGDIERAVGTCLENGLNHIEVGIDDIGDWEFVKRQNNHVMSAGISLGVHLPMELNPCERVNEVRACWERFVLSNVEIGRKFNVRYYNMHMGYALERLAGSRREILLENACVFLGGVLRKLDGEMITLENSYTKGGDMVNLGTRVSDFKRVFESFSLGNMGFCFDTGHNLICSDEYVESFSRITKVVHLSGNDGVRDLHLGISSEHGIGDKLLADLLKLKETEYYVLEMDSAHYKSSISRISELTGIQFEAE</sequence>
<gene>
    <name evidence="1" type="ORF">EAL2_c08570</name>
</gene>
<dbReference type="Gene3D" id="3.20.20.150">
    <property type="entry name" value="Divalent-metal-dependent TIM barrel enzymes"/>
    <property type="match status" value="1"/>
</dbReference>